<dbReference type="EMBL" id="JBJQOH010000003">
    <property type="protein sequence ID" value="KAL3691201.1"/>
    <property type="molecule type" value="Genomic_DNA"/>
</dbReference>
<dbReference type="CDD" id="cd01650">
    <property type="entry name" value="RT_nLTR_like"/>
    <property type="match status" value="1"/>
</dbReference>
<proteinExistence type="predicted"/>
<dbReference type="AlphaFoldDB" id="A0ABD3HJU4"/>
<name>A0ABD3HJU4_9MARC</name>
<keyword evidence="4" id="KW-1185">Reference proteome</keyword>
<dbReference type="Pfam" id="PF00078">
    <property type="entry name" value="RVT_1"/>
    <property type="match status" value="1"/>
</dbReference>
<dbReference type="Proteomes" id="UP001633002">
    <property type="component" value="Unassembled WGS sequence"/>
</dbReference>
<evidence type="ECO:0000256" key="1">
    <source>
        <dbReference type="SAM" id="MobiDB-lite"/>
    </source>
</evidence>
<dbReference type="PANTHER" id="PTHR31635">
    <property type="entry name" value="REVERSE TRANSCRIPTASE DOMAIN-CONTAINING PROTEIN-RELATED"/>
    <property type="match status" value="1"/>
</dbReference>
<evidence type="ECO:0000313" key="3">
    <source>
        <dbReference type="EMBL" id="KAL3691201.1"/>
    </source>
</evidence>
<dbReference type="InterPro" id="IPR043502">
    <property type="entry name" value="DNA/RNA_pol_sf"/>
</dbReference>
<protein>
    <recommendedName>
        <fullName evidence="2">Reverse transcriptase domain-containing protein</fullName>
    </recommendedName>
</protein>
<gene>
    <name evidence="3" type="ORF">R1sor_004852</name>
</gene>
<feature type="domain" description="Reverse transcriptase" evidence="2">
    <location>
        <begin position="1"/>
        <end position="223"/>
    </location>
</feature>
<accession>A0ABD3HJU4</accession>
<dbReference type="InterPro" id="IPR000477">
    <property type="entry name" value="RT_dom"/>
</dbReference>
<evidence type="ECO:0000259" key="2">
    <source>
        <dbReference type="PROSITE" id="PS50878"/>
    </source>
</evidence>
<feature type="region of interest" description="Disordered" evidence="1">
    <location>
        <begin position="419"/>
        <end position="474"/>
    </location>
</feature>
<organism evidence="3 4">
    <name type="scientific">Riccia sorocarpa</name>
    <dbReference type="NCBI Taxonomy" id="122646"/>
    <lineage>
        <taxon>Eukaryota</taxon>
        <taxon>Viridiplantae</taxon>
        <taxon>Streptophyta</taxon>
        <taxon>Embryophyta</taxon>
        <taxon>Marchantiophyta</taxon>
        <taxon>Marchantiopsida</taxon>
        <taxon>Marchantiidae</taxon>
        <taxon>Marchantiales</taxon>
        <taxon>Ricciaceae</taxon>
        <taxon>Riccia</taxon>
    </lineage>
</organism>
<reference evidence="3 4" key="1">
    <citation type="submission" date="2024-09" db="EMBL/GenBank/DDBJ databases">
        <title>Chromosome-scale assembly of Riccia sorocarpa.</title>
        <authorList>
            <person name="Paukszto L."/>
        </authorList>
    </citation>
    <scope>NUCLEOTIDE SEQUENCE [LARGE SCALE GENOMIC DNA]</scope>
    <source>
        <strain evidence="3">LP-2024</strain>
        <tissue evidence="3">Aerial parts of the thallus</tissue>
    </source>
</reference>
<sequence length="474" mass="53500">MLGGLIDQQQTGFIAWRSITENILSLRLAQDWVQETGQDIIFFKFDFQKAYDMVSHSYLWDTLAALGIEAVNISRIQGLVRGGSSQVQINGNLTTSFQIGRGVRQGCPLAPLLFVIATQPLMRFLREEERSGRLKGVTYGGNNTLLHQVYADDTGISLTMDQAQFERLTTVIQMYEFISSAKLNLSKSQKMPLRPGRNPDWLYNTGCAIVEGRNTILYLGVIASTVVDERLIADSIAKKIEKKLTHWKFRGGDGVAQRWLLAGRSLQNFEHNSWGSQRISQATSTTNGIVPTQLAVGRLDGRPCGVRCRQNAQTCWRSSMRRFELLRTTHPPILLAKFLMTTWKERNTMRFQFTRHRIPTKMLLSQTLTEVDAFPTTRFSDAAWQTTVMARATVLNWISTWNLHQQQNLSQMQNDPYQLDEGLQTTSSSSARSSTKHTDTDTDDGSANWGPTAPDIETHESDSRATSRTHLSEE</sequence>
<dbReference type="SUPFAM" id="SSF56672">
    <property type="entry name" value="DNA/RNA polymerases"/>
    <property type="match status" value="1"/>
</dbReference>
<dbReference type="PANTHER" id="PTHR31635:SF196">
    <property type="entry name" value="REVERSE TRANSCRIPTASE DOMAIN-CONTAINING PROTEIN-RELATED"/>
    <property type="match status" value="1"/>
</dbReference>
<evidence type="ECO:0000313" key="4">
    <source>
        <dbReference type="Proteomes" id="UP001633002"/>
    </source>
</evidence>
<feature type="compositionally biased region" description="Basic and acidic residues" evidence="1">
    <location>
        <begin position="456"/>
        <end position="474"/>
    </location>
</feature>
<dbReference type="PROSITE" id="PS50878">
    <property type="entry name" value="RT_POL"/>
    <property type="match status" value="1"/>
</dbReference>
<comment type="caution">
    <text evidence="3">The sequence shown here is derived from an EMBL/GenBank/DDBJ whole genome shotgun (WGS) entry which is preliminary data.</text>
</comment>